<dbReference type="PROSITE" id="PS50862">
    <property type="entry name" value="AA_TRNA_LIGASE_II"/>
    <property type="match status" value="1"/>
</dbReference>
<dbReference type="SUPFAM" id="SSF55681">
    <property type="entry name" value="Class II aaRS and biotin synthetases"/>
    <property type="match status" value="1"/>
</dbReference>
<evidence type="ECO:0000256" key="14">
    <source>
        <dbReference type="SAM" id="Coils"/>
    </source>
</evidence>
<dbReference type="InterPro" id="IPR010978">
    <property type="entry name" value="tRNA-bd_arm"/>
</dbReference>
<keyword evidence="6 13" id="KW-0479">Metal-binding</keyword>
<feature type="coiled-coil region" evidence="14">
    <location>
        <begin position="14"/>
        <end position="41"/>
    </location>
</feature>
<evidence type="ECO:0000256" key="1">
    <source>
        <dbReference type="ARBA" id="ARBA00004496"/>
    </source>
</evidence>
<dbReference type="Pfam" id="PF01409">
    <property type="entry name" value="tRNA-synt_2d"/>
    <property type="match status" value="1"/>
</dbReference>
<comment type="cofactor">
    <cofactor evidence="13">
        <name>Mg(2+)</name>
        <dbReference type="ChEBI" id="CHEBI:18420"/>
    </cofactor>
    <text evidence="13">Binds 2 magnesium ions per tetramer.</text>
</comment>
<evidence type="ECO:0000256" key="13">
    <source>
        <dbReference type="HAMAP-Rule" id="MF_00281"/>
    </source>
</evidence>
<evidence type="ECO:0000256" key="12">
    <source>
        <dbReference type="ARBA" id="ARBA00049255"/>
    </source>
</evidence>
<dbReference type="InterPro" id="IPR004529">
    <property type="entry name" value="Phe-tRNA-synth_IIc_asu"/>
</dbReference>
<evidence type="ECO:0000256" key="9">
    <source>
        <dbReference type="ARBA" id="ARBA00022842"/>
    </source>
</evidence>
<evidence type="ECO:0000259" key="15">
    <source>
        <dbReference type="PROSITE" id="PS50862"/>
    </source>
</evidence>
<dbReference type="EMBL" id="JAQOSP010000041">
    <property type="protein sequence ID" value="MDJ1169056.1"/>
    <property type="molecule type" value="Genomic_DNA"/>
</dbReference>
<accession>A0ABT7ARX9</accession>
<keyword evidence="17" id="KW-1185">Reference proteome</keyword>
<keyword evidence="5 13" id="KW-0436">Ligase</keyword>
<reference evidence="16 17" key="1">
    <citation type="submission" date="2023-01" db="EMBL/GenBank/DDBJ databases">
        <title>Novel diversity within Roseofilum (Cyanobacteria; Desertifilaceae) from marine benthic mats with descriptions of four novel species.</title>
        <authorList>
            <person name="Wang Y."/>
            <person name="Berthold D.E."/>
            <person name="Hu J."/>
            <person name="Lefler F.W."/>
            <person name="Laughinghouse H.D. IV."/>
        </authorList>
    </citation>
    <scope>NUCLEOTIDE SEQUENCE [LARGE SCALE GENOMIC DNA]</scope>
    <source>
        <strain evidence="16 17">BLCC-M154</strain>
    </source>
</reference>
<evidence type="ECO:0000256" key="8">
    <source>
        <dbReference type="ARBA" id="ARBA00022840"/>
    </source>
</evidence>
<dbReference type="PANTHER" id="PTHR11538:SF41">
    <property type="entry name" value="PHENYLALANINE--TRNA LIGASE, MITOCHONDRIAL"/>
    <property type="match status" value="1"/>
</dbReference>
<keyword evidence="7 13" id="KW-0547">Nucleotide-binding</keyword>
<keyword evidence="8 13" id="KW-0067">ATP-binding</keyword>
<evidence type="ECO:0000256" key="5">
    <source>
        <dbReference type="ARBA" id="ARBA00022598"/>
    </source>
</evidence>
<dbReference type="EC" id="6.1.1.20" evidence="13"/>
<keyword evidence="11 13" id="KW-0030">Aminoacyl-tRNA synthetase</keyword>
<feature type="domain" description="Aminoacyl-transfer RNA synthetases class-II family profile" evidence="15">
    <location>
        <begin position="135"/>
        <end position="341"/>
    </location>
</feature>
<comment type="subcellular location">
    <subcellularLocation>
        <location evidence="1 13">Cytoplasm</location>
    </subcellularLocation>
</comment>
<keyword evidence="10 13" id="KW-0648">Protein biosynthesis</keyword>
<comment type="subunit">
    <text evidence="3 13">Tetramer of two alpha and two beta subunits.</text>
</comment>
<dbReference type="InterPro" id="IPR022911">
    <property type="entry name" value="Phe_tRNA_ligase_alpha1_bac"/>
</dbReference>
<dbReference type="GO" id="GO:0004826">
    <property type="term" value="F:phenylalanine-tRNA ligase activity"/>
    <property type="evidence" value="ECO:0007669"/>
    <property type="project" value="UniProtKB-EC"/>
</dbReference>
<dbReference type="SUPFAM" id="SSF46589">
    <property type="entry name" value="tRNA-binding arm"/>
    <property type="match status" value="1"/>
</dbReference>
<evidence type="ECO:0000313" key="17">
    <source>
        <dbReference type="Proteomes" id="UP001235303"/>
    </source>
</evidence>
<protein>
    <recommendedName>
        <fullName evidence="13">Phenylalanine--tRNA ligase alpha subunit</fullName>
        <ecNumber evidence="13">6.1.1.20</ecNumber>
    </recommendedName>
    <alternativeName>
        <fullName evidence="13">Phenylalanyl-tRNA synthetase alpha subunit</fullName>
        <shortName evidence="13">PheRS</shortName>
    </alternativeName>
</protein>
<keyword evidence="4 13" id="KW-0963">Cytoplasm</keyword>
<comment type="similarity">
    <text evidence="2 13">Belongs to the class-II aminoacyl-tRNA synthetase family. Phe-tRNA synthetase alpha subunit type 1 subfamily.</text>
</comment>
<dbReference type="Gene3D" id="3.30.930.10">
    <property type="entry name" value="Bira Bifunctional Protein, Domain 2"/>
    <property type="match status" value="1"/>
</dbReference>
<evidence type="ECO:0000256" key="2">
    <source>
        <dbReference type="ARBA" id="ARBA00010207"/>
    </source>
</evidence>
<sequence>MLFPDLPAPKMDMLTDLEKQLADLKQAAVEAIASCEDLQKLEELRVTYLGKKGQLPKVLGGMGKLDPGDRPRIGAVANEVKTALSTALDDKKSTLQQAQIQAKLEAETLDVTMPGVYRPQGRIHPLNSTFDRAIDIFVGLGYTVAAGPEMETDYYNFEALNTPPDHPARDMQDTFYLPDGNLLRTHTSSVQIRYMEKNDPPIRIVAPGRCYRRDTVDATHAAVFHQMELLAVDEGLTFTDLKGTVKEFLTQMFGEVDIRFRASYFPFTEPSAEVDVQWNGKWLEVLGCGMVDPNVLKAVGYDPEIYTGFAAGFGIERFAMVLHQIDDIRRFYSSDLRFLRQF</sequence>
<gene>
    <name evidence="13 16" type="primary">pheS</name>
    <name evidence="16" type="ORF">PMG71_06420</name>
</gene>
<comment type="caution">
    <text evidence="16">The sequence shown here is derived from an EMBL/GenBank/DDBJ whole genome shotgun (WGS) entry which is preliminary data.</text>
</comment>
<feature type="binding site" evidence="13">
    <location>
        <position position="269"/>
    </location>
    <ligand>
        <name>Mg(2+)</name>
        <dbReference type="ChEBI" id="CHEBI:18420"/>
        <note>shared with beta subunit</note>
    </ligand>
</feature>
<name>A0ABT7ARX9_9CYAN</name>
<dbReference type="PANTHER" id="PTHR11538">
    <property type="entry name" value="PHENYLALANYL-TRNA SYNTHETASE"/>
    <property type="match status" value="1"/>
</dbReference>
<evidence type="ECO:0000256" key="10">
    <source>
        <dbReference type="ARBA" id="ARBA00022917"/>
    </source>
</evidence>
<dbReference type="InterPro" id="IPR004188">
    <property type="entry name" value="Phe-tRNA_ligase_II_N"/>
</dbReference>
<evidence type="ECO:0000313" key="16">
    <source>
        <dbReference type="EMBL" id="MDJ1169056.1"/>
    </source>
</evidence>
<dbReference type="CDD" id="cd00496">
    <property type="entry name" value="PheRS_alpha_core"/>
    <property type="match status" value="1"/>
</dbReference>
<evidence type="ECO:0000256" key="4">
    <source>
        <dbReference type="ARBA" id="ARBA00022490"/>
    </source>
</evidence>
<dbReference type="InterPro" id="IPR006195">
    <property type="entry name" value="aa-tRNA-synth_II"/>
</dbReference>
<evidence type="ECO:0000256" key="7">
    <source>
        <dbReference type="ARBA" id="ARBA00022741"/>
    </source>
</evidence>
<evidence type="ECO:0000256" key="11">
    <source>
        <dbReference type="ARBA" id="ARBA00023146"/>
    </source>
</evidence>
<keyword evidence="14" id="KW-0175">Coiled coil</keyword>
<dbReference type="Proteomes" id="UP001235303">
    <property type="component" value="Unassembled WGS sequence"/>
</dbReference>
<dbReference type="NCBIfam" id="TIGR00468">
    <property type="entry name" value="pheS"/>
    <property type="match status" value="1"/>
</dbReference>
<dbReference type="InterPro" id="IPR045864">
    <property type="entry name" value="aa-tRNA-synth_II/BPL/LPL"/>
</dbReference>
<dbReference type="InterPro" id="IPR002319">
    <property type="entry name" value="Phenylalanyl-tRNA_Synthase"/>
</dbReference>
<evidence type="ECO:0000256" key="6">
    <source>
        <dbReference type="ARBA" id="ARBA00022723"/>
    </source>
</evidence>
<proteinExistence type="inferred from homology"/>
<organism evidence="16 17">
    <name type="scientific">Roseofilum acuticapitatum BLCC-M154</name>
    <dbReference type="NCBI Taxonomy" id="3022444"/>
    <lineage>
        <taxon>Bacteria</taxon>
        <taxon>Bacillati</taxon>
        <taxon>Cyanobacteriota</taxon>
        <taxon>Cyanophyceae</taxon>
        <taxon>Desertifilales</taxon>
        <taxon>Desertifilaceae</taxon>
        <taxon>Roseofilum</taxon>
        <taxon>Roseofilum acuticapitatum</taxon>
    </lineage>
</organism>
<evidence type="ECO:0000256" key="3">
    <source>
        <dbReference type="ARBA" id="ARBA00011209"/>
    </source>
</evidence>
<dbReference type="Pfam" id="PF02912">
    <property type="entry name" value="Phe_tRNA-synt_N"/>
    <property type="match status" value="1"/>
</dbReference>
<dbReference type="HAMAP" id="MF_00281">
    <property type="entry name" value="Phe_tRNA_synth_alpha1"/>
    <property type="match status" value="1"/>
</dbReference>
<keyword evidence="9 13" id="KW-0460">Magnesium</keyword>
<comment type="catalytic activity">
    <reaction evidence="12 13">
        <text>tRNA(Phe) + L-phenylalanine + ATP = L-phenylalanyl-tRNA(Phe) + AMP + diphosphate + H(+)</text>
        <dbReference type="Rhea" id="RHEA:19413"/>
        <dbReference type="Rhea" id="RHEA-COMP:9668"/>
        <dbReference type="Rhea" id="RHEA-COMP:9699"/>
        <dbReference type="ChEBI" id="CHEBI:15378"/>
        <dbReference type="ChEBI" id="CHEBI:30616"/>
        <dbReference type="ChEBI" id="CHEBI:33019"/>
        <dbReference type="ChEBI" id="CHEBI:58095"/>
        <dbReference type="ChEBI" id="CHEBI:78442"/>
        <dbReference type="ChEBI" id="CHEBI:78531"/>
        <dbReference type="ChEBI" id="CHEBI:456215"/>
        <dbReference type="EC" id="6.1.1.20"/>
    </reaction>
</comment>